<proteinExistence type="predicted"/>
<protein>
    <recommendedName>
        <fullName evidence="1">FAD-dependent urate hydroxylase HpyO/Asp monooxygenase CreE-like FAD/NAD(P)-binding domain-containing protein</fullName>
    </recommendedName>
</protein>
<dbReference type="PANTHER" id="PTHR40254:SF1">
    <property type="entry name" value="BLR0577 PROTEIN"/>
    <property type="match status" value="1"/>
</dbReference>
<reference evidence="2 3" key="2">
    <citation type="submission" date="2015-10" db="EMBL/GenBank/DDBJ databases">
        <title>Draft Genome Sequence of Prosthecomicrobium hirschii ATCC 27832.</title>
        <authorList>
            <person name="Daniel J."/>
            <person name="Givan S.A."/>
            <person name="Brun Y.V."/>
            <person name="Brown P.J."/>
        </authorList>
    </citation>
    <scope>NUCLEOTIDE SEQUENCE [LARGE SCALE GENOMIC DNA]</scope>
    <source>
        <strain evidence="2 3">16</strain>
    </source>
</reference>
<dbReference type="PANTHER" id="PTHR40254">
    <property type="entry name" value="BLR0577 PROTEIN"/>
    <property type="match status" value="1"/>
</dbReference>
<organism evidence="2 3">
    <name type="scientific">Prosthecodimorpha hirschii</name>
    <dbReference type="NCBI Taxonomy" id="665126"/>
    <lineage>
        <taxon>Bacteria</taxon>
        <taxon>Pseudomonadati</taxon>
        <taxon>Pseudomonadota</taxon>
        <taxon>Alphaproteobacteria</taxon>
        <taxon>Hyphomicrobiales</taxon>
        <taxon>Ancalomicrobiaceae</taxon>
        <taxon>Prosthecodimorpha</taxon>
    </lineage>
</organism>
<dbReference type="AlphaFoldDB" id="A0A0P6WDD0"/>
<dbReference type="EMBL" id="LJYW01000001">
    <property type="protein sequence ID" value="KPL52715.1"/>
    <property type="molecule type" value="Genomic_DNA"/>
</dbReference>
<dbReference type="STRING" id="665126.ABB55_11210"/>
<feature type="domain" description="FAD-dependent urate hydroxylase HpyO/Asp monooxygenase CreE-like FAD/NAD(P)-binding" evidence="1">
    <location>
        <begin position="11"/>
        <end position="158"/>
    </location>
</feature>
<dbReference type="InterPro" id="IPR052189">
    <property type="entry name" value="L-asp_N-monooxygenase_NS-form"/>
</dbReference>
<gene>
    <name evidence="2" type="ORF">ABB55_11210</name>
</gene>
<accession>A0A0P6WDD0</accession>
<sequence>MPMSIERTRIVVVGCGASGVIAAANLARALGQAGDVLVVERGGAPGLGLAYATRDPNHLLNVRAANMSAFPNDPDHFVRWLQKRGPDFGAGGVTPFCFVERRVYGAYLGDLFEGATMDGVQLIDAGAVRIEPWRDGVEVQLDDGTSIVADAVVLATGHDPKPPRQDGVADAWTPGALDGIGRDDEVIVIGTGLTMIDTVLSLDSRGHRGPIRAISRRGLLSAVHAAVEPRPIPASAIPFGAPLSQLLHCLRRHAADAAASGADWRSTVDALRPHTRRLWQAMSTDQRRRFLRHARAWWDVHRHRMAPAIARRIEALRETGRLEIVTGRVLGAAPGPDGTELRVRLRGTQADTRLVARRVIDATGLPCGPFASPNPVIAHLVADGHARPAPLGFGLDLADDAALIARDGQVSDRLFAVGPLGRAAFWEIIAIPDIRQQCADLAEDLAGRLGGRRKRRVAR</sequence>
<dbReference type="InterPro" id="IPR036188">
    <property type="entry name" value="FAD/NAD-bd_sf"/>
</dbReference>
<reference evidence="2 3" key="1">
    <citation type="submission" date="2015-09" db="EMBL/GenBank/DDBJ databases">
        <authorList>
            <person name="Jackson K.R."/>
            <person name="Lunt B.L."/>
            <person name="Fisher J.N.B."/>
            <person name="Gardner A.V."/>
            <person name="Bailey M.E."/>
            <person name="Deus L.M."/>
            <person name="Earl A.S."/>
            <person name="Gibby P.D."/>
            <person name="Hartmann K.A."/>
            <person name="Liu J.E."/>
            <person name="Manci A.M."/>
            <person name="Nielsen D.A."/>
            <person name="Solomon M.B."/>
            <person name="Breakwell D.P."/>
            <person name="Burnett S.H."/>
            <person name="Grose J.H."/>
        </authorList>
    </citation>
    <scope>NUCLEOTIDE SEQUENCE [LARGE SCALE GENOMIC DNA]</scope>
    <source>
        <strain evidence="2 3">16</strain>
    </source>
</reference>
<dbReference type="Pfam" id="PF13454">
    <property type="entry name" value="NAD_binding_9"/>
    <property type="match status" value="1"/>
</dbReference>
<evidence type="ECO:0000313" key="2">
    <source>
        <dbReference type="EMBL" id="KPL52715.1"/>
    </source>
</evidence>
<dbReference type="InterPro" id="IPR038732">
    <property type="entry name" value="HpyO/CreE_NAD-binding"/>
</dbReference>
<dbReference type="Gene3D" id="3.50.50.60">
    <property type="entry name" value="FAD/NAD(P)-binding domain"/>
    <property type="match status" value="1"/>
</dbReference>
<evidence type="ECO:0000313" key="3">
    <source>
        <dbReference type="Proteomes" id="UP000048984"/>
    </source>
</evidence>
<keyword evidence="3" id="KW-1185">Reference proteome</keyword>
<dbReference type="PRINTS" id="PR00368">
    <property type="entry name" value="FADPNR"/>
</dbReference>
<dbReference type="SUPFAM" id="SSF51905">
    <property type="entry name" value="FAD/NAD(P)-binding domain"/>
    <property type="match status" value="1"/>
</dbReference>
<comment type="caution">
    <text evidence="2">The sequence shown here is derived from an EMBL/GenBank/DDBJ whole genome shotgun (WGS) entry which is preliminary data.</text>
</comment>
<dbReference type="Proteomes" id="UP000048984">
    <property type="component" value="Unassembled WGS sequence"/>
</dbReference>
<evidence type="ECO:0000259" key="1">
    <source>
        <dbReference type="Pfam" id="PF13454"/>
    </source>
</evidence>
<name>A0A0P6WDD0_9HYPH</name>